<protein>
    <recommendedName>
        <fullName evidence="6">Probable transcriptional regulatory protein AMJ83_02625</fullName>
    </recommendedName>
</protein>
<name>A0A0S8FX92_UNCW3</name>
<keyword evidence="5 6" id="KW-0804">Transcription</keyword>
<keyword evidence="2 6" id="KW-0963">Cytoplasm</keyword>
<accession>A0A0S8FX92</accession>
<evidence type="ECO:0000256" key="3">
    <source>
        <dbReference type="ARBA" id="ARBA00023015"/>
    </source>
</evidence>
<dbReference type="PATRIC" id="fig|1703779.3.peg.525"/>
<dbReference type="AlphaFoldDB" id="A0A0S8FX92"/>
<dbReference type="InterPro" id="IPR049083">
    <property type="entry name" value="TACO1_YebC_N"/>
</dbReference>
<reference evidence="9 10" key="1">
    <citation type="journal article" date="2015" name="Microbiome">
        <title>Genomic resolution of linkages in carbon, nitrogen, and sulfur cycling among widespread estuary sediment bacteria.</title>
        <authorList>
            <person name="Baker B.J."/>
            <person name="Lazar C.S."/>
            <person name="Teske A.P."/>
            <person name="Dick G.J."/>
        </authorList>
    </citation>
    <scope>NUCLEOTIDE SEQUENCE [LARGE SCALE GENOMIC DNA]</scope>
    <source>
        <strain evidence="9">SM23_42</strain>
    </source>
</reference>
<keyword evidence="3 6" id="KW-0805">Transcription regulation</keyword>
<dbReference type="NCBIfam" id="TIGR01033">
    <property type="entry name" value="YebC/PmpR family DNA-binding transcriptional regulator"/>
    <property type="match status" value="1"/>
</dbReference>
<dbReference type="GO" id="GO:0006355">
    <property type="term" value="P:regulation of DNA-templated transcription"/>
    <property type="evidence" value="ECO:0007669"/>
    <property type="project" value="UniProtKB-UniRule"/>
</dbReference>
<dbReference type="NCBIfam" id="NF001030">
    <property type="entry name" value="PRK00110.1"/>
    <property type="match status" value="1"/>
</dbReference>
<dbReference type="FunFam" id="1.10.10.200:FF:000002">
    <property type="entry name" value="Probable transcriptional regulatory protein CLM62_37755"/>
    <property type="match status" value="1"/>
</dbReference>
<dbReference type="Pfam" id="PF20772">
    <property type="entry name" value="TACO1_YebC_N"/>
    <property type="match status" value="1"/>
</dbReference>
<evidence type="ECO:0000256" key="4">
    <source>
        <dbReference type="ARBA" id="ARBA00023125"/>
    </source>
</evidence>
<feature type="domain" description="TACO1/YebC-like N-terminal" evidence="8">
    <location>
        <begin position="5"/>
        <end position="76"/>
    </location>
</feature>
<dbReference type="NCBIfam" id="NF009044">
    <property type="entry name" value="PRK12378.1"/>
    <property type="match status" value="1"/>
</dbReference>
<dbReference type="Pfam" id="PF01709">
    <property type="entry name" value="Transcrip_reg"/>
    <property type="match status" value="1"/>
</dbReference>
<dbReference type="Gene3D" id="3.30.70.980">
    <property type="match status" value="2"/>
</dbReference>
<dbReference type="SUPFAM" id="SSF75625">
    <property type="entry name" value="YebC-like"/>
    <property type="match status" value="1"/>
</dbReference>
<comment type="similarity">
    <text evidence="1 6">Belongs to the TACO1 family.</text>
</comment>
<feature type="domain" description="TACO1/YebC-like second and third" evidence="7">
    <location>
        <begin position="82"/>
        <end position="237"/>
    </location>
</feature>
<sequence length="252" mass="27630">MSGHSKWSKIKRKKGSADAARGRLFSKLIKAITIAARHGGGDPDSNARLRTAIDEAKSNNMPWDNIERAIKRGTGKMEGQTLEEVTYEAYGPSGVAILIEVVTDNRNRATSEIKHVLARQNGSLGTAGSVAWQFQAQGIISVDVKKYDEDSIIAYALEGGATDVKTEEGTYQIITSSENYTKVKEILQNNKIEILSSELTKIPQNTIPLADKEAEKILKLYEALDALDDVQHVYANFDISEDVMEKISSEAG</sequence>
<comment type="subcellular location">
    <subcellularLocation>
        <location evidence="6">Cytoplasm</location>
    </subcellularLocation>
</comment>
<keyword evidence="4 6" id="KW-0238">DNA-binding</keyword>
<evidence type="ECO:0000256" key="1">
    <source>
        <dbReference type="ARBA" id="ARBA00008724"/>
    </source>
</evidence>
<evidence type="ECO:0000256" key="5">
    <source>
        <dbReference type="ARBA" id="ARBA00023163"/>
    </source>
</evidence>
<evidence type="ECO:0000256" key="6">
    <source>
        <dbReference type="HAMAP-Rule" id="MF_00693"/>
    </source>
</evidence>
<dbReference type="InterPro" id="IPR017856">
    <property type="entry name" value="Integrase-like_N"/>
</dbReference>
<evidence type="ECO:0000313" key="9">
    <source>
        <dbReference type="EMBL" id="KPK64333.1"/>
    </source>
</evidence>
<dbReference type="InterPro" id="IPR026564">
    <property type="entry name" value="Transcrip_reg_TACO1-like_dom3"/>
</dbReference>
<gene>
    <name evidence="9" type="ORF">AMJ83_02625</name>
</gene>
<proteinExistence type="inferred from homology"/>
<organism evidence="9 10">
    <name type="scientific">candidate division WOR_3 bacterium SM23_42</name>
    <dbReference type="NCBI Taxonomy" id="1703779"/>
    <lineage>
        <taxon>Bacteria</taxon>
        <taxon>Bacteria division WOR-3</taxon>
    </lineage>
</organism>
<dbReference type="STRING" id="1703779.AMJ83_02625"/>
<comment type="caution">
    <text evidence="9">The sequence shown here is derived from an EMBL/GenBank/DDBJ whole genome shotgun (WGS) entry which is preliminary data.</text>
</comment>
<dbReference type="HAMAP" id="MF_00693">
    <property type="entry name" value="Transcrip_reg_TACO1"/>
    <property type="match status" value="1"/>
</dbReference>
<dbReference type="PANTHER" id="PTHR12532:SF6">
    <property type="entry name" value="TRANSCRIPTIONAL REGULATORY PROTEIN YEBC-RELATED"/>
    <property type="match status" value="1"/>
</dbReference>
<evidence type="ECO:0000259" key="8">
    <source>
        <dbReference type="Pfam" id="PF20772"/>
    </source>
</evidence>
<dbReference type="GO" id="GO:0005829">
    <property type="term" value="C:cytosol"/>
    <property type="evidence" value="ECO:0007669"/>
    <property type="project" value="TreeGrafter"/>
</dbReference>
<evidence type="ECO:0000259" key="7">
    <source>
        <dbReference type="Pfam" id="PF01709"/>
    </source>
</evidence>
<dbReference type="Gene3D" id="1.10.10.200">
    <property type="match status" value="1"/>
</dbReference>
<evidence type="ECO:0000313" key="10">
    <source>
        <dbReference type="Proteomes" id="UP000051373"/>
    </source>
</evidence>
<dbReference type="InterPro" id="IPR002876">
    <property type="entry name" value="Transcrip_reg_TACO1-like"/>
</dbReference>
<dbReference type="PANTHER" id="PTHR12532">
    <property type="entry name" value="TRANSLATIONAL ACTIVATOR OF CYTOCHROME C OXIDASE 1"/>
    <property type="match status" value="1"/>
</dbReference>
<dbReference type="InterPro" id="IPR029072">
    <property type="entry name" value="YebC-like"/>
</dbReference>
<evidence type="ECO:0000256" key="2">
    <source>
        <dbReference type="ARBA" id="ARBA00022490"/>
    </source>
</evidence>
<dbReference type="EMBL" id="LJUJ01000003">
    <property type="protein sequence ID" value="KPK64333.1"/>
    <property type="molecule type" value="Genomic_DNA"/>
</dbReference>
<dbReference type="Proteomes" id="UP000051373">
    <property type="component" value="Unassembled WGS sequence"/>
</dbReference>
<dbReference type="GO" id="GO:0003677">
    <property type="term" value="F:DNA binding"/>
    <property type="evidence" value="ECO:0007669"/>
    <property type="project" value="UniProtKB-UniRule"/>
</dbReference>
<dbReference type="InterPro" id="IPR048300">
    <property type="entry name" value="TACO1_YebC-like_2nd/3rd_dom"/>
</dbReference>